<dbReference type="EMBL" id="CYHA01000002">
    <property type="protein sequence ID" value="CUA82303.1"/>
    <property type="molecule type" value="Genomic_DNA"/>
</dbReference>
<gene>
    <name evidence="4" type="ORF">Ga0061063_1168</name>
</gene>
<dbReference type="Pfam" id="PF02826">
    <property type="entry name" value="2-Hacid_dh_C"/>
    <property type="match status" value="1"/>
</dbReference>
<evidence type="ECO:0000256" key="1">
    <source>
        <dbReference type="ARBA" id="ARBA00023002"/>
    </source>
</evidence>
<evidence type="ECO:0000259" key="3">
    <source>
        <dbReference type="Pfam" id="PF02826"/>
    </source>
</evidence>
<feature type="domain" description="D-isomer specific 2-hydroxyacid dehydrogenase NAD-binding" evidence="3">
    <location>
        <begin position="105"/>
        <end position="274"/>
    </location>
</feature>
<dbReference type="Gene3D" id="3.40.50.720">
    <property type="entry name" value="NAD(P)-binding Rossmann-like Domain"/>
    <property type="match status" value="2"/>
</dbReference>
<dbReference type="PANTHER" id="PTHR43333:SF1">
    <property type="entry name" value="D-ISOMER SPECIFIC 2-HYDROXYACID DEHYDROGENASE NAD-BINDING DOMAIN-CONTAINING PROTEIN"/>
    <property type="match status" value="1"/>
</dbReference>
<sequence>MILIHTPAPREVAAYLDLFRTALPQHVFTDLEGLSRPEDVEYVITWGPPPGLFVGMSRLKGVFNLGAGVDRLLQRDDLAAEVPIYRLLDGGMAQQMVEYVRYGVLGYQRHMDIYRRQQTAGVWKMLPPRLPAAVRVGVLGLGEIGGQVARALAADGYRVQGWSRSAHTLPGILCHHGPTGLDTVLNESDVLVCVLPSTPQTRGLLDATRLARLPPGAMVINAGRGDLLDLDALQGLLESGHLRAAQLDVFPEEPLPPAHPLWRHPAVTITPHVAAITLRQEAVEQISANLRRLAEGSEPLGKVARTQGY</sequence>
<evidence type="ECO:0000256" key="2">
    <source>
        <dbReference type="ARBA" id="ARBA00023027"/>
    </source>
</evidence>
<dbReference type="GO" id="GO:0051287">
    <property type="term" value="F:NAD binding"/>
    <property type="evidence" value="ECO:0007669"/>
    <property type="project" value="InterPro"/>
</dbReference>
<evidence type="ECO:0000313" key="4">
    <source>
        <dbReference type="EMBL" id="CUA82303.1"/>
    </source>
</evidence>
<dbReference type="AlphaFoldDB" id="A0A0K6GUN8"/>
<dbReference type="RefSeq" id="WP_141656702.1">
    <property type="nucleotide sequence ID" value="NZ_CYHA01000002.1"/>
</dbReference>
<organism evidence="4 5">
    <name type="scientific">Gulbenkiania indica</name>
    <dbReference type="NCBI Taxonomy" id="375574"/>
    <lineage>
        <taxon>Bacteria</taxon>
        <taxon>Pseudomonadati</taxon>
        <taxon>Pseudomonadota</taxon>
        <taxon>Betaproteobacteria</taxon>
        <taxon>Neisseriales</taxon>
        <taxon>Chromobacteriaceae</taxon>
        <taxon>Gulbenkiania</taxon>
    </lineage>
</organism>
<dbReference type="SUPFAM" id="SSF51735">
    <property type="entry name" value="NAD(P)-binding Rossmann-fold domains"/>
    <property type="match status" value="1"/>
</dbReference>
<dbReference type="CDD" id="cd12164">
    <property type="entry name" value="GDH_like_2"/>
    <property type="match status" value="1"/>
</dbReference>
<accession>A0A0K6GUN8</accession>
<evidence type="ECO:0000313" key="5">
    <source>
        <dbReference type="Proteomes" id="UP000243535"/>
    </source>
</evidence>
<dbReference type="InterPro" id="IPR006140">
    <property type="entry name" value="D-isomer_DH_NAD-bd"/>
</dbReference>
<keyword evidence="2" id="KW-0520">NAD</keyword>
<dbReference type="PROSITE" id="PS00671">
    <property type="entry name" value="D_2_HYDROXYACID_DH_3"/>
    <property type="match status" value="1"/>
</dbReference>
<dbReference type="OrthoDB" id="9787219at2"/>
<name>A0A0K6GUN8_9NEIS</name>
<dbReference type="Proteomes" id="UP000243535">
    <property type="component" value="Unassembled WGS sequence"/>
</dbReference>
<proteinExistence type="predicted"/>
<keyword evidence="1" id="KW-0560">Oxidoreductase</keyword>
<keyword evidence="5" id="KW-1185">Reference proteome</keyword>
<dbReference type="STRING" id="375574.GCA_001418035_00961"/>
<dbReference type="InterPro" id="IPR029753">
    <property type="entry name" value="D-isomer_DH_CS"/>
</dbReference>
<protein>
    <submittedName>
        <fullName evidence="4">D-3-phosphoglycerate dehydrogenase</fullName>
    </submittedName>
</protein>
<dbReference type="GO" id="GO:0016616">
    <property type="term" value="F:oxidoreductase activity, acting on the CH-OH group of donors, NAD or NADP as acceptor"/>
    <property type="evidence" value="ECO:0007669"/>
    <property type="project" value="UniProtKB-ARBA"/>
</dbReference>
<dbReference type="InterPro" id="IPR036291">
    <property type="entry name" value="NAD(P)-bd_dom_sf"/>
</dbReference>
<reference evidence="5" key="1">
    <citation type="submission" date="2015-08" db="EMBL/GenBank/DDBJ databases">
        <authorList>
            <person name="Varghese N."/>
        </authorList>
    </citation>
    <scope>NUCLEOTIDE SEQUENCE [LARGE SCALE GENOMIC DNA]</scope>
    <source>
        <strain evidence="5">DSM 17901</strain>
    </source>
</reference>
<dbReference type="PANTHER" id="PTHR43333">
    <property type="entry name" value="2-HACID_DH_C DOMAIN-CONTAINING PROTEIN"/>
    <property type="match status" value="1"/>
</dbReference>